<keyword evidence="2" id="KW-0732">Signal</keyword>
<dbReference type="EMBL" id="PUFL01000056">
    <property type="protein sequence ID" value="TDG91205.1"/>
    <property type="molecule type" value="Genomic_DNA"/>
</dbReference>
<name>A0A224V4F3_9LACO</name>
<proteinExistence type="predicted"/>
<feature type="signal peptide" evidence="2">
    <location>
        <begin position="1"/>
        <end position="27"/>
    </location>
</feature>
<dbReference type="AlphaFoldDB" id="A0A224V4F3"/>
<dbReference type="Proteomes" id="UP000294668">
    <property type="component" value="Unassembled WGS sequence"/>
</dbReference>
<dbReference type="Proteomes" id="UP000214739">
    <property type="component" value="Unassembled WGS sequence"/>
</dbReference>
<accession>A0A224V4F3</accession>
<feature type="chain" id="PRO_5044569586" description="S-layer protein" evidence="2">
    <location>
        <begin position="28"/>
        <end position="543"/>
    </location>
</feature>
<protein>
    <recommendedName>
        <fullName evidence="6">S-layer protein</fullName>
    </recommendedName>
</protein>
<feature type="region of interest" description="Disordered" evidence="1">
    <location>
        <begin position="141"/>
        <end position="165"/>
    </location>
</feature>
<evidence type="ECO:0000256" key="2">
    <source>
        <dbReference type="SAM" id="SignalP"/>
    </source>
</evidence>
<evidence type="ECO:0000256" key="1">
    <source>
        <dbReference type="SAM" id="MobiDB-lite"/>
    </source>
</evidence>
<evidence type="ECO:0000313" key="5">
    <source>
        <dbReference type="Proteomes" id="UP000294668"/>
    </source>
</evidence>
<gene>
    <name evidence="4" type="ORF">C5L28_002407</name>
    <name evidence="3" type="ORF">LPKJCM_00940</name>
</gene>
<dbReference type="RefSeq" id="WP_057962463.1">
    <property type="nucleotide sequence ID" value="NZ_BAAAXO010000080.1"/>
</dbReference>
<reference evidence="4" key="3">
    <citation type="submission" date="2019-02" db="EMBL/GenBank/DDBJ databases">
        <authorList>
            <person name="Buron G."/>
            <person name="Chaylann A."/>
            <person name="Dolejs I."/>
            <person name="Forster J."/>
            <person name="Miks M.H."/>
        </authorList>
    </citation>
    <scope>NUCLEOTIDE SEQUENCE</scope>
    <source>
        <strain evidence="4">DSM 10551</strain>
    </source>
</reference>
<reference evidence="3" key="1">
    <citation type="journal article" date="2017" name="Biosci Microbiota Food Health">
        <title>Genomic characterization reconfirms the taxonomic status of Lactobacillus parakefiri.</title>
        <authorList>
            <person name="Tanizawa Y."/>
            <person name="Kobayashi H."/>
            <person name="Kaminuma E."/>
            <person name="Sakamoto M."/>
            <person name="Ohkuma M."/>
            <person name="Nakamura Y."/>
            <person name="Arita M."/>
            <person name="Tohno M."/>
        </authorList>
    </citation>
    <scope>NUCLEOTIDE SEQUENCE [LARGE SCALE GENOMIC DNA]</scope>
    <source>
        <strain evidence="3">JCM 8573</strain>
    </source>
</reference>
<sequence>MKKTLKKSLFVGVAALGLVAAVGTANATSASAKSYAKVTSNKTLGGNATARNVNFTGKSALYTKAGTLRGARVKASKAVLGSFANSKSSQHNVRAYRVATTNRGSVYYKVVSFDGAYRGWIYGGKTSGVFGGGVAQYNTTTDPQASTDTSSSVNSSASINTQGQTTGLSATQKAATYKIANPGTSNDGTEVTYTYPAWTQYKQGRVITDSTPYKDATFKVTDETTRTREGDLWVKIEATDAANSKANGWILYSGLKQATAPTPVENFNADTSVKIAYRDVSTGKTLSNTNTWTTASTGTKQGNSVGALVNAKAQNLGTFIAATGAPTGYKLNTTSGDLKGDGSNVVVTPALSSATFGATLTVDVTPVAGQSKVSFSMKGQSGTQNSALSSSDFLYGFPPLTPSAQSSALPANGSVNGTFNTKDYFGPDGSFTKALKNPSSSSAVQTIYSDIWDVNGNEVNNISATPGIGSGLTGFFGQVNSSKSTASAVAHYFYVYDPAATLSANASSLPNGSKVTLVFDQYTTNTTPAKLNSDLNANSDYAG</sequence>
<evidence type="ECO:0000313" key="3">
    <source>
        <dbReference type="EMBL" id="GAW71837.1"/>
    </source>
</evidence>
<feature type="compositionally biased region" description="Low complexity" evidence="1">
    <location>
        <begin position="145"/>
        <end position="158"/>
    </location>
</feature>
<evidence type="ECO:0000313" key="4">
    <source>
        <dbReference type="EMBL" id="TDG91205.1"/>
    </source>
</evidence>
<comment type="caution">
    <text evidence="3">The sequence shown here is derived from an EMBL/GenBank/DDBJ whole genome shotgun (WGS) entry which is preliminary data.</text>
</comment>
<reference evidence="4 5" key="2">
    <citation type="journal article" date="2019" name="Appl. Microbiol. Biotechnol.">
        <title>Uncovering carbohydrate metabolism through a genotype-phenotype association study of 56 lactic acid bacteria genomes.</title>
        <authorList>
            <person name="Buron-Moles G."/>
            <person name="Chailyan A."/>
            <person name="Dolejs I."/>
            <person name="Forster J."/>
            <person name="Miks M.H."/>
        </authorList>
    </citation>
    <scope>NUCLEOTIDE SEQUENCE [LARGE SCALE GENOMIC DNA]</scope>
    <source>
        <strain evidence="4 5">DSM 10551</strain>
    </source>
</reference>
<keyword evidence="5" id="KW-1185">Reference proteome</keyword>
<dbReference type="OrthoDB" id="2329257at2"/>
<organism evidence="3">
    <name type="scientific">Lentilactobacillus parakefiri</name>
    <dbReference type="NCBI Taxonomy" id="152332"/>
    <lineage>
        <taxon>Bacteria</taxon>
        <taxon>Bacillati</taxon>
        <taxon>Bacillota</taxon>
        <taxon>Bacilli</taxon>
        <taxon>Lactobacillales</taxon>
        <taxon>Lactobacillaceae</taxon>
        <taxon>Lentilactobacillus</taxon>
    </lineage>
</organism>
<dbReference type="EMBL" id="BDGB01000044">
    <property type="protein sequence ID" value="GAW71837.1"/>
    <property type="molecule type" value="Genomic_DNA"/>
</dbReference>
<evidence type="ECO:0008006" key="6">
    <source>
        <dbReference type="Google" id="ProtNLM"/>
    </source>
</evidence>